<protein>
    <submittedName>
        <fullName evidence="1">Uncharacterized protein</fullName>
    </submittedName>
</protein>
<gene>
    <name evidence="1" type="ORF">MJO28_006697</name>
</gene>
<reference evidence="2" key="2">
    <citation type="journal article" date="2018" name="Mol. Plant Microbe Interact.">
        <title>Genome sequence resources for the wheat stripe rust pathogen (Puccinia striiformis f. sp. tritici) and the barley stripe rust pathogen (Puccinia striiformis f. sp. hordei).</title>
        <authorList>
            <person name="Xia C."/>
            <person name="Wang M."/>
            <person name="Yin C."/>
            <person name="Cornejo O.E."/>
            <person name="Hulbert S.H."/>
            <person name="Chen X."/>
        </authorList>
    </citation>
    <scope>NUCLEOTIDE SEQUENCE [LARGE SCALE GENOMIC DNA]</scope>
    <source>
        <strain evidence="2">93-210</strain>
    </source>
</reference>
<organism evidence="1 2">
    <name type="scientific">Puccinia striiformis f. sp. tritici</name>
    <dbReference type="NCBI Taxonomy" id="168172"/>
    <lineage>
        <taxon>Eukaryota</taxon>
        <taxon>Fungi</taxon>
        <taxon>Dikarya</taxon>
        <taxon>Basidiomycota</taxon>
        <taxon>Pucciniomycotina</taxon>
        <taxon>Pucciniomycetes</taxon>
        <taxon>Pucciniales</taxon>
        <taxon>Pucciniaceae</taxon>
        <taxon>Puccinia</taxon>
    </lineage>
</organism>
<evidence type="ECO:0000313" key="1">
    <source>
        <dbReference type="EMBL" id="KAI7954150.1"/>
    </source>
</evidence>
<dbReference type="EMBL" id="CM045870">
    <property type="protein sequence ID" value="KAI7954150.1"/>
    <property type="molecule type" value="Genomic_DNA"/>
</dbReference>
<dbReference type="Proteomes" id="UP001060170">
    <property type="component" value="Chromosome 6"/>
</dbReference>
<sequence>MEHCECAKCLAQLPGGNFLAKRTKQAHLKAQQKPCGAEVPPDPSFDQLSILHGHPSTTLNPANSTGDKLETQSSDSGKSAPAFRGNQDAVIIMQQVIWKLLHLVQKISMEQFSIIKQKKDTRTVIKHFDLTPIIVQHVSCPICFSLYLQTKQVPENSTHQETPTSKACGEPLFMSSVTFQGLSDKGIAPRQTKRFNPRHLSSVQVPRSFYHCQLLEGWLKWFLARPKTKKGITGWARTVWDSRKFHDIQQSPAWRHLTQFHNQEGSSLNLVFSVFIDWFNPYGNKTAGKKYPMGIIAMNCLNSLPTYRS</sequence>
<reference evidence="2" key="1">
    <citation type="journal article" date="2018" name="BMC Genomics">
        <title>Genomic insights into host adaptation between the wheat stripe rust pathogen (Puccinia striiformis f. sp. tritici) and the barley stripe rust pathogen (Puccinia striiformis f. sp. hordei).</title>
        <authorList>
            <person name="Xia C."/>
            <person name="Wang M."/>
            <person name="Yin C."/>
            <person name="Cornejo O.E."/>
            <person name="Hulbert S.H."/>
            <person name="Chen X."/>
        </authorList>
    </citation>
    <scope>NUCLEOTIDE SEQUENCE [LARGE SCALE GENOMIC DNA]</scope>
    <source>
        <strain evidence="2">93-210</strain>
    </source>
</reference>
<proteinExistence type="predicted"/>
<keyword evidence="2" id="KW-1185">Reference proteome</keyword>
<accession>A0ACC0EIL5</accession>
<evidence type="ECO:0000313" key="2">
    <source>
        <dbReference type="Proteomes" id="UP001060170"/>
    </source>
</evidence>
<comment type="caution">
    <text evidence="1">The sequence shown here is derived from an EMBL/GenBank/DDBJ whole genome shotgun (WGS) entry which is preliminary data.</text>
</comment>
<reference evidence="1 2" key="3">
    <citation type="journal article" date="2022" name="Microbiol. Spectr.">
        <title>Folding features and dynamics of 3D genome architecture in plant fungal pathogens.</title>
        <authorList>
            <person name="Xia C."/>
        </authorList>
    </citation>
    <scope>NUCLEOTIDE SEQUENCE [LARGE SCALE GENOMIC DNA]</scope>
    <source>
        <strain evidence="1 2">93-210</strain>
    </source>
</reference>
<name>A0ACC0EIL5_9BASI</name>